<dbReference type="PATRIC" id="fig|1230460.4.peg.1300"/>
<accession>L9WEJ0</accession>
<dbReference type="AlphaFoldDB" id="L9WEJ0"/>
<keyword evidence="3" id="KW-1185">Reference proteome</keyword>
<comment type="caution">
    <text evidence="2">The sequence shown here is derived from an EMBL/GenBank/DDBJ whole genome shotgun (WGS) entry which is preliminary data.</text>
</comment>
<gene>
    <name evidence="2" type="ORF">C495_06458</name>
</gene>
<protein>
    <submittedName>
        <fullName evidence="2">Uncharacterized protein</fullName>
    </submittedName>
</protein>
<feature type="compositionally biased region" description="Polar residues" evidence="1">
    <location>
        <begin position="28"/>
        <end position="39"/>
    </location>
</feature>
<evidence type="ECO:0000313" key="3">
    <source>
        <dbReference type="Proteomes" id="UP000011661"/>
    </source>
</evidence>
<organism evidence="2 3">
    <name type="scientific">Natronorubrum sulfidifaciens JCM 14089</name>
    <dbReference type="NCBI Taxonomy" id="1230460"/>
    <lineage>
        <taxon>Archaea</taxon>
        <taxon>Methanobacteriati</taxon>
        <taxon>Methanobacteriota</taxon>
        <taxon>Stenosarchaea group</taxon>
        <taxon>Halobacteria</taxon>
        <taxon>Halobacteriales</taxon>
        <taxon>Natrialbaceae</taxon>
        <taxon>Natronorubrum</taxon>
    </lineage>
</organism>
<evidence type="ECO:0000313" key="2">
    <source>
        <dbReference type="EMBL" id="ELY46728.1"/>
    </source>
</evidence>
<feature type="region of interest" description="Disordered" evidence="1">
    <location>
        <begin position="171"/>
        <end position="193"/>
    </location>
</feature>
<dbReference type="eggNOG" id="arCOG08152">
    <property type="taxonomic scope" value="Archaea"/>
</dbReference>
<dbReference type="EMBL" id="AOHX01000029">
    <property type="protein sequence ID" value="ELY46728.1"/>
    <property type="molecule type" value="Genomic_DNA"/>
</dbReference>
<name>L9WEJ0_9EURY</name>
<reference evidence="2 3" key="1">
    <citation type="journal article" date="2014" name="PLoS Genet.">
        <title>Phylogenetically driven sequencing of extremely halophilic archaea reveals strategies for static and dynamic osmo-response.</title>
        <authorList>
            <person name="Becker E.A."/>
            <person name="Seitzer P.M."/>
            <person name="Tritt A."/>
            <person name="Larsen D."/>
            <person name="Krusor M."/>
            <person name="Yao A.I."/>
            <person name="Wu D."/>
            <person name="Madern D."/>
            <person name="Eisen J.A."/>
            <person name="Darling A.E."/>
            <person name="Facciotti M.T."/>
        </authorList>
    </citation>
    <scope>NUCLEOTIDE SEQUENCE [LARGE SCALE GENOMIC DNA]</scope>
    <source>
        <strain evidence="2 3">JCM 14089</strain>
    </source>
</reference>
<dbReference type="RefSeq" id="WP_008161115.1">
    <property type="nucleotide sequence ID" value="NZ_AOHX01000029.1"/>
</dbReference>
<proteinExistence type="predicted"/>
<feature type="region of interest" description="Disordered" evidence="1">
    <location>
        <begin position="28"/>
        <end position="63"/>
    </location>
</feature>
<dbReference type="Proteomes" id="UP000011661">
    <property type="component" value="Unassembled WGS sequence"/>
</dbReference>
<sequence>MRTPRSRRALLTTGVSVAVALPGCLETQLSSTDDPNESSVVAPAAYDCAESDRPHPPDPVPDDAIEPGVYPSRPVSLAEAGDQYVLEFERAYRRNAFLAEYGSETRTFDFRFQTQQMDVLESDPERDAVLVSIVYDLTTAIGQLPESTERDTRVTYYADETVVLRAPYTGGLADEPSFDPDPRDAGEPVVCFE</sequence>
<evidence type="ECO:0000256" key="1">
    <source>
        <dbReference type="SAM" id="MobiDB-lite"/>
    </source>
</evidence>
<dbReference type="STRING" id="1230460.C495_06458"/>
<dbReference type="OrthoDB" id="180994at2157"/>